<keyword evidence="3" id="KW-0808">Transferase</keyword>
<feature type="transmembrane region" description="Helical" evidence="2">
    <location>
        <begin position="473"/>
        <end position="493"/>
    </location>
</feature>
<feature type="transmembrane region" description="Helical" evidence="2">
    <location>
        <begin position="714"/>
        <end position="739"/>
    </location>
</feature>
<dbReference type="EMBL" id="JBHTBH010000003">
    <property type="protein sequence ID" value="MFC7327522.1"/>
    <property type="molecule type" value="Genomic_DNA"/>
</dbReference>
<dbReference type="EC" id="2.4.-.-" evidence="3"/>
<keyword evidence="4" id="KW-1185">Reference proteome</keyword>
<proteinExistence type="predicted"/>
<feature type="transmembrane region" description="Helical" evidence="2">
    <location>
        <begin position="445"/>
        <end position="466"/>
    </location>
</feature>
<feature type="region of interest" description="Disordered" evidence="1">
    <location>
        <begin position="360"/>
        <end position="379"/>
    </location>
</feature>
<keyword evidence="2" id="KW-0472">Membrane</keyword>
<dbReference type="GO" id="GO:0016757">
    <property type="term" value="F:glycosyltransferase activity"/>
    <property type="evidence" value="ECO:0007669"/>
    <property type="project" value="UniProtKB-KW"/>
</dbReference>
<feature type="transmembrane region" description="Helical" evidence="2">
    <location>
        <begin position="751"/>
        <end position="773"/>
    </location>
</feature>
<evidence type="ECO:0000313" key="4">
    <source>
        <dbReference type="Proteomes" id="UP001596540"/>
    </source>
</evidence>
<accession>A0ABW2KBV1</accession>
<dbReference type="RefSeq" id="WP_379869881.1">
    <property type="nucleotide sequence ID" value="NZ_JBHTBH010000003.1"/>
</dbReference>
<dbReference type="SUPFAM" id="SSF53448">
    <property type="entry name" value="Nucleotide-diphospho-sugar transferases"/>
    <property type="match status" value="1"/>
</dbReference>
<feature type="transmembrane region" description="Helical" evidence="2">
    <location>
        <begin position="558"/>
        <end position="589"/>
    </location>
</feature>
<dbReference type="Gene3D" id="3.90.550.10">
    <property type="entry name" value="Spore Coat Polysaccharide Biosynthesis Protein SpsA, Chain A"/>
    <property type="match status" value="1"/>
</dbReference>
<keyword evidence="2" id="KW-0812">Transmembrane</keyword>
<keyword evidence="2" id="KW-1133">Transmembrane helix</keyword>
<evidence type="ECO:0000313" key="3">
    <source>
        <dbReference type="EMBL" id="MFC7327522.1"/>
    </source>
</evidence>
<dbReference type="PANTHER" id="PTHR43685:SF3">
    <property type="entry name" value="SLR2126 PROTEIN"/>
    <property type="match status" value="1"/>
</dbReference>
<dbReference type="Pfam" id="PF13641">
    <property type="entry name" value="Glyco_tranf_2_3"/>
    <property type="match status" value="1"/>
</dbReference>
<feature type="compositionally biased region" description="Basic and acidic residues" evidence="1">
    <location>
        <begin position="1040"/>
        <end position="1053"/>
    </location>
</feature>
<dbReference type="PANTHER" id="PTHR43685">
    <property type="entry name" value="GLYCOSYLTRANSFERASE"/>
    <property type="match status" value="1"/>
</dbReference>
<gene>
    <name evidence="3" type="ORF">ACFQRF_07175</name>
</gene>
<reference evidence="4" key="1">
    <citation type="journal article" date="2019" name="Int. J. Syst. Evol. Microbiol.">
        <title>The Global Catalogue of Microorganisms (GCM) 10K type strain sequencing project: providing services to taxonomists for standard genome sequencing and annotation.</title>
        <authorList>
            <consortium name="The Broad Institute Genomics Platform"/>
            <consortium name="The Broad Institute Genome Sequencing Center for Infectious Disease"/>
            <person name="Wu L."/>
            <person name="Ma J."/>
        </authorList>
    </citation>
    <scope>NUCLEOTIDE SEQUENCE [LARGE SCALE GENOMIC DNA]</scope>
    <source>
        <strain evidence="4">CGMCC 4.7382</strain>
    </source>
</reference>
<organism evidence="3 4">
    <name type="scientific">Marinactinospora rubrisoli</name>
    <dbReference type="NCBI Taxonomy" id="2715399"/>
    <lineage>
        <taxon>Bacteria</taxon>
        <taxon>Bacillati</taxon>
        <taxon>Actinomycetota</taxon>
        <taxon>Actinomycetes</taxon>
        <taxon>Streptosporangiales</taxon>
        <taxon>Nocardiopsidaceae</taxon>
        <taxon>Marinactinospora</taxon>
    </lineage>
</organism>
<dbReference type="Proteomes" id="UP001596540">
    <property type="component" value="Unassembled WGS sequence"/>
</dbReference>
<feature type="compositionally biased region" description="Basic residues" evidence="1">
    <location>
        <begin position="1054"/>
        <end position="1064"/>
    </location>
</feature>
<comment type="caution">
    <text evidence="3">The sequence shown here is derived from an EMBL/GenBank/DDBJ whole genome shotgun (WGS) entry which is preliminary data.</text>
</comment>
<keyword evidence="3" id="KW-0328">Glycosyltransferase</keyword>
<feature type="region of interest" description="Disordered" evidence="1">
    <location>
        <begin position="1040"/>
        <end position="1092"/>
    </location>
</feature>
<feature type="transmembrane region" description="Helical" evidence="2">
    <location>
        <begin position="683"/>
        <end position="702"/>
    </location>
</feature>
<evidence type="ECO:0000256" key="2">
    <source>
        <dbReference type="SAM" id="Phobius"/>
    </source>
</evidence>
<name>A0ABW2KBV1_9ACTN</name>
<protein>
    <submittedName>
        <fullName evidence="3">Glycosyltransferase</fullName>
        <ecNumber evidence="3">2.4.-.-</ecNumber>
    </submittedName>
</protein>
<feature type="transmembrane region" description="Helical" evidence="2">
    <location>
        <begin position="296"/>
        <end position="316"/>
    </location>
</feature>
<dbReference type="InterPro" id="IPR050834">
    <property type="entry name" value="Glycosyltransf_2"/>
</dbReference>
<feature type="transmembrane region" description="Helical" evidence="2">
    <location>
        <begin position="258"/>
        <end position="276"/>
    </location>
</feature>
<sequence>MLPQDPARHIVTAVVVTHDGARWLPETLEAVRGQSRPVQRVVGVDTGSRDRSGAILAEYIAPEAILTLPRDTGFGEAVRAALEHPRSRTEYPAAEGATEWVWLVHDDCTPEPDALRHLLAAADDDPRAAILGPKLRDWFDRRVLVEAGVTIDGAGRRETGLEPREYDQGQHDGTRQVLAVSSAGMLVRRDVWETLDGFDPGLPLFRDDIDLCWRAGGAGHRVLVVTDAVAYHAEAAARRRRRLSATSDHPRRIDRRNALFVLLANMPFGAMVGALLRNSVASLLRVLMYLVAKQPANALDEAVAITLVYLTPFRLVRARFRRRRNRRRTYSAIQPFLAHGIAMRQFADLVGNVLSGSPALDTPGRHQAVTTGPPEEDDPLRDDQSLLRRVITHPGVLLVTGLVVVSLVAERSLLLGGRLAGGALPPVTGDAGDLWSMYFASWHDVGLGSAAVAPPYVGMLAVLSTIALGQPQLAVTVILLGCVPLAGFTAYLLARRVLHVRAAQLWMAGSYALLPVATGAVAQGRLGTALVHAIFPVLGILITRMITLPPRQSRRSAWALALFLSVAMAFVPLVWVLALVTGALIAVAFGHVGRRLLVSLAIALLAPLVLLLPWTLDLFRHPSLWLLEAGLHRPDLSDAGLSASALLLLSPGGPGLPPIWITGGFIAAALCALLLLRRRMLVAVGWSVALFGVLVAIVVSRITLAPPQGGPVAAAWPGVAIAFAATAMLLSAAIAAQSFGDLYRLGGLRRIFSLALAALALTTPVAAAGVWMWNGVQGPLTGDARPAIPPFLASLSDDGTQARTLVVAPAADGTVQYSVLRGREPRMGEPQIPTDENVRAHLDSVVAALSAGRGGDEAGTLAQFGIRYVLVPAPQVDDGVDVTLVDTMDGTPGLSRLQLNTDFALWRLDEPTGRLRILDTGTEGAPDVLAGDGADTPEAAEAAEPVVLESGAVDAAAEVPAGDGPRTLVLAEPADGGWRATLDGAELSGAASPLGLQTFELPESGGQLEITRTGAARQVWLVVQGVLFLAVVVLALPGARTEEETRQQAEHQRPRPRRPRRRRAAGGTKWWTRGRGGRGRRAVQRGSRSAVR</sequence>
<dbReference type="InterPro" id="IPR029044">
    <property type="entry name" value="Nucleotide-diphossugar_trans"/>
</dbReference>
<feature type="transmembrane region" description="Helical" evidence="2">
    <location>
        <begin position="658"/>
        <end position="676"/>
    </location>
</feature>
<feature type="transmembrane region" description="Helical" evidence="2">
    <location>
        <begin position="529"/>
        <end position="546"/>
    </location>
</feature>
<feature type="transmembrane region" description="Helical" evidence="2">
    <location>
        <begin position="596"/>
        <end position="616"/>
    </location>
</feature>
<evidence type="ECO:0000256" key="1">
    <source>
        <dbReference type="SAM" id="MobiDB-lite"/>
    </source>
</evidence>